<evidence type="ECO:0000256" key="3">
    <source>
        <dbReference type="ARBA" id="ARBA00022989"/>
    </source>
</evidence>
<evidence type="ECO:0000256" key="4">
    <source>
        <dbReference type="ARBA" id="ARBA00023136"/>
    </source>
</evidence>
<name>A0ABT7DW78_9NEIS</name>
<keyword evidence="7" id="KW-1185">Reference proteome</keyword>
<keyword evidence="3 5" id="KW-1133">Transmembrane helix</keyword>
<feature type="transmembrane region" description="Helical" evidence="5">
    <location>
        <begin position="63"/>
        <end position="82"/>
    </location>
</feature>
<organism evidence="6 7">
    <name type="scientific">Parachitinimonas caeni</name>
    <dbReference type="NCBI Taxonomy" id="3031301"/>
    <lineage>
        <taxon>Bacteria</taxon>
        <taxon>Pseudomonadati</taxon>
        <taxon>Pseudomonadota</taxon>
        <taxon>Betaproteobacteria</taxon>
        <taxon>Neisseriales</taxon>
        <taxon>Chitinibacteraceae</taxon>
        <taxon>Parachitinimonas</taxon>
    </lineage>
</organism>
<evidence type="ECO:0000313" key="6">
    <source>
        <dbReference type="EMBL" id="MDK2124305.1"/>
    </source>
</evidence>
<keyword evidence="4 5" id="KW-0472">Membrane</keyword>
<gene>
    <name evidence="6" type="ORF">PZA18_09610</name>
</gene>
<comment type="subcellular location">
    <subcellularLocation>
        <location evidence="1">Membrane</location>
        <topology evidence="1">Multi-pass membrane protein</topology>
    </subcellularLocation>
</comment>
<dbReference type="RefSeq" id="WP_284100616.1">
    <property type="nucleotide sequence ID" value="NZ_JARRAF010000009.1"/>
</dbReference>
<dbReference type="Proteomes" id="UP001172778">
    <property type="component" value="Unassembled WGS sequence"/>
</dbReference>
<dbReference type="InterPro" id="IPR047662">
    <property type="entry name" value="SemiSWEET"/>
</dbReference>
<evidence type="ECO:0000313" key="7">
    <source>
        <dbReference type="Proteomes" id="UP001172778"/>
    </source>
</evidence>
<dbReference type="Pfam" id="PF04193">
    <property type="entry name" value="PQ-loop"/>
    <property type="match status" value="1"/>
</dbReference>
<feature type="transmembrane region" description="Helical" evidence="5">
    <location>
        <begin position="40"/>
        <end position="57"/>
    </location>
</feature>
<feature type="transmembrane region" description="Helical" evidence="5">
    <location>
        <begin position="6"/>
        <end position="28"/>
    </location>
</feature>
<sequence length="85" mass="9705">MTLSLEWIGMLAGFLTTFAFVPQVIRVYRTRSTHDISLPMYSIFVTGVGLWLYYGWLIGSRPIVLFNAITFVLAGAVLVMKLRFR</sequence>
<protein>
    <submittedName>
        <fullName evidence="6">SemiSWEET transporter</fullName>
    </submittedName>
</protein>
<comment type="caution">
    <text evidence="6">The sequence shown here is derived from an EMBL/GenBank/DDBJ whole genome shotgun (WGS) entry which is preliminary data.</text>
</comment>
<dbReference type="Gene3D" id="1.20.1280.290">
    <property type="match status" value="1"/>
</dbReference>
<proteinExistence type="predicted"/>
<dbReference type="EMBL" id="JARRAF010000009">
    <property type="protein sequence ID" value="MDK2124305.1"/>
    <property type="molecule type" value="Genomic_DNA"/>
</dbReference>
<dbReference type="NCBIfam" id="NF037968">
    <property type="entry name" value="SemiSWEET_2"/>
    <property type="match status" value="1"/>
</dbReference>
<accession>A0ABT7DW78</accession>
<evidence type="ECO:0000256" key="2">
    <source>
        <dbReference type="ARBA" id="ARBA00022692"/>
    </source>
</evidence>
<evidence type="ECO:0000256" key="5">
    <source>
        <dbReference type="SAM" id="Phobius"/>
    </source>
</evidence>
<evidence type="ECO:0000256" key="1">
    <source>
        <dbReference type="ARBA" id="ARBA00004141"/>
    </source>
</evidence>
<keyword evidence="2 5" id="KW-0812">Transmembrane</keyword>
<dbReference type="InterPro" id="IPR006603">
    <property type="entry name" value="PQ-loop_rpt"/>
</dbReference>
<reference evidence="6" key="1">
    <citation type="submission" date="2023-03" db="EMBL/GenBank/DDBJ databases">
        <title>Chitinimonas shenzhenensis gen. nov., sp. nov., a novel member of family Burkholderiaceae isolated from activated sludge collected in Shen Zhen, China.</title>
        <authorList>
            <person name="Wang X."/>
        </authorList>
    </citation>
    <scope>NUCLEOTIDE SEQUENCE</scope>
    <source>
        <strain evidence="6">DQS-5</strain>
    </source>
</reference>